<dbReference type="Pfam" id="PF00582">
    <property type="entry name" value="Usp"/>
    <property type="match status" value="1"/>
</dbReference>
<evidence type="ECO:0000256" key="1">
    <source>
        <dbReference type="ARBA" id="ARBA00008791"/>
    </source>
</evidence>
<feature type="domain" description="UspA" evidence="3">
    <location>
        <begin position="6"/>
        <end position="149"/>
    </location>
</feature>
<evidence type="ECO:0000313" key="4">
    <source>
        <dbReference type="EMBL" id="SEM53066.1"/>
    </source>
</evidence>
<proteinExistence type="inferred from homology"/>
<dbReference type="Gene3D" id="3.40.50.620">
    <property type="entry name" value="HUPs"/>
    <property type="match status" value="1"/>
</dbReference>
<dbReference type="PANTHER" id="PTHR46268">
    <property type="entry name" value="STRESS RESPONSE PROTEIN NHAX"/>
    <property type="match status" value="1"/>
</dbReference>
<dbReference type="SUPFAM" id="SSF52402">
    <property type="entry name" value="Adenine nucleotide alpha hydrolases-like"/>
    <property type="match status" value="1"/>
</dbReference>
<dbReference type="CDD" id="cd00293">
    <property type="entry name" value="USP-like"/>
    <property type="match status" value="1"/>
</dbReference>
<dbReference type="InterPro" id="IPR006015">
    <property type="entry name" value="Universal_stress_UspA"/>
</dbReference>
<comment type="subcellular location">
    <subcellularLocation>
        <location evidence="2">Cytoplasm</location>
    </subcellularLocation>
</comment>
<accession>A0ABY1AAH3</accession>
<dbReference type="PIRSF" id="PIRSF006276">
    <property type="entry name" value="UspA"/>
    <property type="match status" value="1"/>
</dbReference>
<dbReference type="InterPro" id="IPR006016">
    <property type="entry name" value="UspA"/>
</dbReference>
<comment type="similarity">
    <text evidence="1 2">Belongs to the universal stress protein A family.</text>
</comment>
<dbReference type="EMBL" id="FOCC01000004">
    <property type="protein sequence ID" value="SEM53066.1"/>
    <property type="molecule type" value="Genomic_DNA"/>
</dbReference>
<comment type="caution">
    <text evidence="4">The sequence shown here is derived from an EMBL/GenBank/DDBJ whole genome shotgun (WGS) entry which is preliminary data.</text>
</comment>
<dbReference type="PANTHER" id="PTHR46268:SF6">
    <property type="entry name" value="UNIVERSAL STRESS PROTEIN UP12"/>
    <property type="match status" value="1"/>
</dbReference>
<dbReference type="Proteomes" id="UP000182089">
    <property type="component" value="Unassembled WGS sequence"/>
</dbReference>
<keyword evidence="2" id="KW-0963">Cytoplasm</keyword>
<gene>
    <name evidence="4" type="ORF">SAMN05216431_1047</name>
</gene>
<name>A0ABY1AAH3_9LACO</name>
<evidence type="ECO:0000313" key="5">
    <source>
        <dbReference type="Proteomes" id="UP000182089"/>
    </source>
</evidence>
<organism evidence="4 5">
    <name type="scientific">Ligilactobacillus ruminis</name>
    <dbReference type="NCBI Taxonomy" id="1623"/>
    <lineage>
        <taxon>Bacteria</taxon>
        <taxon>Bacillati</taxon>
        <taxon>Bacillota</taxon>
        <taxon>Bacilli</taxon>
        <taxon>Lactobacillales</taxon>
        <taxon>Lactobacillaceae</taxon>
        <taxon>Ligilactobacillus</taxon>
    </lineage>
</organism>
<dbReference type="PRINTS" id="PR01438">
    <property type="entry name" value="UNVRSLSTRESS"/>
</dbReference>
<protein>
    <recommendedName>
        <fullName evidence="2">Universal stress protein</fullName>
    </recommendedName>
</protein>
<evidence type="ECO:0000259" key="3">
    <source>
        <dbReference type="Pfam" id="PF00582"/>
    </source>
</evidence>
<dbReference type="InterPro" id="IPR014729">
    <property type="entry name" value="Rossmann-like_a/b/a_fold"/>
</dbReference>
<reference evidence="4 5" key="1">
    <citation type="submission" date="2016-10" db="EMBL/GenBank/DDBJ databases">
        <authorList>
            <person name="Varghese N."/>
            <person name="Submissions S."/>
        </authorList>
    </citation>
    <scope>NUCLEOTIDE SEQUENCE [LARGE SCALE GENOMIC DNA]</scope>
    <source>
        <strain evidence="4 5">WC1T17</strain>
    </source>
</reference>
<evidence type="ECO:0000256" key="2">
    <source>
        <dbReference type="PIRNR" id="PIRNR006276"/>
    </source>
</evidence>
<sequence length="149" mass="16587">MSEQAYKNILVPVDGSKAAEKAFDRGIEVAKANHAHLDLLNVIDMRQFTVNFAGMSDVDGDTVYQAFEDINEYLQGLKQHANEAGLKDIDIHVRYGSPRTVIAKDFIKDHKNDLIIMGPTGLNYVERFLVGSVTDYVTRMAPCDVVIAK</sequence>